<dbReference type="PANTHER" id="PTHR34678">
    <property type="entry name" value="50S RIBOSOMAL PROTEIN 5, CHLOROPLASTIC"/>
    <property type="match status" value="1"/>
</dbReference>
<evidence type="ECO:0000313" key="3">
    <source>
        <dbReference type="Proteomes" id="UP000663760"/>
    </source>
</evidence>
<dbReference type="AlphaFoldDB" id="A0A7I8KMU6"/>
<dbReference type="EMBL" id="LR746269">
    <property type="protein sequence ID" value="CAA7398315.1"/>
    <property type="molecule type" value="Genomic_DNA"/>
</dbReference>
<feature type="compositionally biased region" description="Low complexity" evidence="1">
    <location>
        <begin position="64"/>
        <end position="73"/>
    </location>
</feature>
<dbReference type="OrthoDB" id="782293at2759"/>
<feature type="region of interest" description="Disordered" evidence="1">
    <location>
        <begin position="117"/>
        <end position="137"/>
    </location>
</feature>
<sequence>MAALLLPPAPSVVSSSLLLSGSRRSLAPPLTRQCGSSTVQLGFPSFTVSGKRNVAARASENDGSDSSSPSAPDAGKEASASVEGLPLESKLQLRLEQKLKMKLAKKIRLRRKRLVRKRVLRKKGRWPPSKMKKNKNV</sequence>
<organism evidence="2 3">
    <name type="scientific">Spirodela intermedia</name>
    <name type="common">Intermediate duckweed</name>
    <dbReference type="NCBI Taxonomy" id="51605"/>
    <lineage>
        <taxon>Eukaryota</taxon>
        <taxon>Viridiplantae</taxon>
        <taxon>Streptophyta</taxon>
        <taxon>Embryophyta</taxon>
        <taxon>Tracheophyta</taxon>
        <taxon>Spermatophyta</taxon>
        <taxon>Magnoliopsida</taxon>
        <taxon>Liliopsida</taxon>
        <taxon>Araceae</taxon>
        <taxon>Lemnoideae</taxon>
        <taxon>Spirodela</taxon>
    </lineage>
</organism>
<evidence type="ECO:0000313" key="2">
    <source>
        <dbReference type="EMBL" id="CAA7398315.1"/>
    </source>
</evidence>
<gene>
    <name evidence="2" type="ORF">SI8410_06008980</name>
</gene>
<dbReference type="PANTHER" id="PTHR34678:SF1">
    <property type="entry name" value="LARGE RIBOSOMAL SUBUNIT PROTEIN CL37"/>
    <property type="match status" value="1"/>
</dbReference>
<dbReference type="GO" id="GO:0032544">
    <property type="term" value="P:plastid translation"/>
    <property type="evidence" value="ECO:0007669"/>
    <property type="project" value="TreeGrafter"/>
</dbReference>
<dbReference type="InterPro" id="IPR040307">
    <property type="entry name" value="Ribosomal_cL37"/>
</dbReference>
<accession>A0A7I8KMU6</accession>
<reference evidence="2" key="1">
    <citation type="submission" date="2020-02" db="EMBL/GenBank/DDBJ databases">
        <authorList>
            <person name="Scholz U."/>
            <person name="Mascher M."/>
            <person name="Fiebig A."/>
        </authorList>
    </citation>
    <scope>NUCLEOTIDE SEQUENCE</scope>
</reference>
<keyword evidence="3" id="KW-1185">Reference proteome</keyword>
<dbReference type="Proteomes" id="UP000663760">
    <property type="component" value="Chromosome 6"/>
</dbReference>
<evidence type="ECO:0000256" key="1">
    <source>
        <dbReference type="SAM" id="MobiDB-lite"/>
    </source>
</evidence>
<protein>
    <submittedName>
        <fullName evidence="2">Uncharacterized protein</fullName>
    </submittedName>
</protein>
<proteinExistence type="predicted"/>
<name>A0A7I8KMU6_SPIIN</name>
<dbReference type="GO" id="GO:0009535">
    <property type="term" value="C:chloroplast thylakoid membrane"/>
    <property type="evidence" value="ECO:0007669"/>
    <property type="project" value="TreeGrafter"/>
</dbReference>
<feature type="region of interest" description="Disordered" evidence="1">
    <location>
        <begin position="54"/>
        <end position="83"/>
    </location>
</feature>
<dbReference type="CDD" id="cd23709">
    <property type="entry name" value="Psrp5_CTD"/>
    <property type="match status" value="1"/>
</dbReference>